<evidence type="ECO:0000313" key="2">
    <source>
        <dbReference type="Proteomes" id="UP000245634"/>
    </source>
</evidence>
<organism evidence="1 2">
    <name type="scientific">Tumebacillus permanentifrigoris</name>
    <dbReference type="NCBI Taxonomy" id="378543"/>
    <lineage>
        <taxon>Bacteria</taxon>
        <taxon>Bacillati</taxon>
        <taxon>Bacillota</taxon>
        <taxon>Bacilli</taxon>
        <taxon>Bacillales</taxon>
        <taxon>Alicyclobacillaceae</taxon>
        <taxon>Tumebacillus</taxon>
    </lineage>
</organism>
<protein>
    <submittedName>
        <fullName evidence="1">Histidine kinase/DNA gyrase B/HSP90-like ATPase</fullName>
    </submittedName>
</protein>
<accession>A0A316D9Q1</accession>
<dbReference type="Pfam" id="PF13589">
    <property type="entry name" value="HATPase_c_3"/>
    <property type="match status" value="1"/>
</dbReference>
<gene>
    <name evidence="1" type="ORF">C7459_107138</name>
</gene>
<dbReference type="AlphaFoldDB" id="A0A316D9Q1"/>
<reference evidence="1 2" key="1">
    <citation type="submission" date="2018-05" db="EMBL/GenBank/DDBJ databases">
        <title>Genomic Encyclopedia of Type Strains, Phase IV (KMG-IV): sequencing the most valuable type-strain genomes for metagenomic binning, comparative biology and taxonomic classification.</title>
        <authorList>
            <person name="Goeker M."/>
        </authorList>
    </citation>
    <scope>NUCLEOTIDE SEQUENCE [LARGE SCALE GENOMIC DNA]</scope>
    <source>
        <strain evidence="1 2">DSM 18773</strain>
    </source>
</reference>
<keyword evidence="1" id="KW-0808">Transferase</keyword>
<dbReference type="Gene3D" id="3.30.565.10">
    <property type="entry name" value="Histidine kinase-like ATPase, C-terminal domain"/>
    <property type="match status" value="1"/>
</dbReference>
<name>A0A316D9Q1_9BACL</name>
<dbReference type="Proteomes" id="UP000245634">
    <property type="component" value="Unassembled WGS sequence"/>
</dbReference>
<dbReference type="SUPFAM" id="SSF55874">
    <property type="entry name" value="ATPase domain of HSP90 chaperone/DNA topoisomerase II/histidine kinase"/>
    <property type="match status" value="1"/>
</dbReference>
<dbReference type="EMBL" id="QGGL01000007">
    <property type="protein sequence ID" value="PWK13470.1"/>
    <property type="molecule type" value="Genomic_DNA"/>
</dbReference>
<dbReference type="RefSeq" id="WP_109688756.1">
    <property type="nucleotide sequence ID" value="NZ_QGGL01000007.1"/>
</dbReference>
<proteinExistence type="predicted"/>
<keyword evidence="2" id="KW-1185">Reference proteome</keyword>
<keyword evidence="1" id="KW-0418">Kinase</keyword>
<sequence>MELVQAPHNLLGSKLLSALGPKLYHNPKYALRELIQNAYDAINQLNRVMSEEDITATESRRIEIVIEEDTLHVLDSGVGMDINEVWEYCSLGLNKKVRRLDAGAHGVGTYAGAAIGHSLEVWTKKYGSNEAFNAIIDYDVIFDNETKRGTIDYIEYAEDLTRKAVTVLRAENPYLPEVHFTHVKIKLNSEAKVMFSKINEIHNFISIYCPVDFSPSTDSIIVDHIKNGMQHVSAIQTPIEIFVNNIPVYKQNIDNVRPIKEDTLGVDLKEIKIGEKVVAQVWLGLNRKLESIKDPLTKGIVLFLDGFMIDTDARPSIAQYFKRDDIAYYYTGEVHLLDSTLEPDLERTWIQPTPSWKVIESKLKELVKNLESTVQKRSQQENAVKSLRDLLDLAKSVIPAESALPTDAWELTELRTNLENWKKSVKKYYGPRKKNNYPFDIQTKCDTLIKKCDAIMTAIANIRNTPINDQSKKTTDMSSNLDQQPRTPFIFNQTQVNHPEHEDKKALPVHNEHNQIHTKENDNTVDDSPQPIEKSAPISTKEYNVTPFEDINKPSLPLTNTSKQIDKTLQIDPEIMYQLIYRLIDMVKKSPTESNEVLMEWFEKELHKECH</sequence>
<comment type="caution">
    <text evidence="1">The sequence shown here is derived from an EMBL/GenBank/DDBJ whole genome shotgun (WGS) entry which is preliminary data.</text>
</comment>
<evidence type="ECO:0000313" key="1">
    <source>
        <dbReference type="EMBL" id="PWK13470.1"/>
    </source>
</evidence>
<dbReference type="GO" id="GO:0016301">
    <property type="term" value="F:kinase activity"/>
    <property type="evidence" value="ECO:0007669"/>
    <property type="project" value="UniProtKB-KW"/>
</dbReference>
<dbReference type="OrthoDB" id="9802640at2"/>
<dbReference type="InterPro" id="IPR036890">
    <property type="entry name" value="HATPase_C_sf"/>
</dbReference>